<name>A0A5C5WXP6_9BACT</name>
<feature type="domain" description="Glycosyl transferase family 1" evidence="3">
    <location>
        <begin position="192"/>
        <end position="342"/>
    </location>
</feature>
<evidence type="ECO:0000256" key="2">
    <source>
        <dbReference type="ARBA" id="ARBA00022679"/>
    </source>
</evidence>
<dbReference type="InterPro" id="IPR028098">
    <property type="entry name" value="Glyco_trans_4-like_N"/>
</dbReference>
<dbReference type="CDD" id="cd03820">
    <property type="entry name" value="GT4_AmsD-like"/>
    <property type="match status" value="1"/>
</dbReference>
<dbReference type="Pfam" id="PF00534">
    <property type="entry name" value="Glycos_transf_1"/>
    <property type="match status" value="1"/>
</dbReference>
<gene>
    <name evidence="5" type="primary">pglH_2</name>
    <name evidence="5" type="ORF">Pla22_26930</name>
</gene>
<dbReference type="GO" id="GO:0016757">
    <property type="term" value="F:glycosyltransferase activity"/>
    <property type="evidence" value="ECO:0007669"/>
    <property type="project" value="UniProtKB-KW"/>
</dbReference>
<dbReference type="PANTHER" id="PTHR12526:SF510">
    <property type="entry name" value="D-INOSITOL 3-PHOSPHATE GLYCOSYLTRANSFERASE"/>
    <property type="match status" value="1"/>
</dbReference>
<dbReference type="RefSeq" id="WP_146514982.1">
    <property type="nucleotide sequence ID" value="NZ_SJPI01000001.1"/>
</dbReference>
<protein>
    <submittedName>
        <fullName evidence="5">Alpha-1,4-N-acetyl-D-galactosaminyltransferase</fullName>
        <ecNumber evidence="5">2.4.1.292</ecNumber>
    </submittedName>
</protein>
<evidence type="ECO:0000313" key="5">
    <source>
        <dbReference type="EMBL" id="TWT55039.1"/>
    </source>
</evidence>
<dbReference type="SUPFAM" id="SSF53756">
    <property type="entry name" value="UDP-Glycosyltransferase/glycogen phosphorylase"/>
    <property type="match status" value="1"/>
</dbReference>
<dbReference type="Pfam" id="PF13439">
    <property type="entry name" value="Glyco_transf_4"/>
    <property type="match status" value="1"/>
</dbReference>
<evidence type="ECO:0000256" key="1">
    <source>
        <dbReference type="ARBA" id="ARBA00022676"/>
    </source>
</evidence>
<evidence type="ECO:0000313" key="6">
    <source>
        <dbReference type="Proteomes" id="UP000316598"/>
    </source>
</evidence>
<sequence>MKIACLIHSLDGGGAERVMAGLASRLANRSHQVTLITLDDGTSDRHRVNKCVQRLALNVMGPSRGKLSGAWNVLHRVHRIRTELAKVSPDVLLSFCDRTNVLAGLAVGPVKSHGHIPTVLSERSDPTRQKLPKLWRWLRRRAYRSADLIVTQTDDAADFFREHGFRTPVQVIASAVDQPPFASDRKMAASNRRIIGVGRLAHEKGFDRLLDAFAILSPKYPDWTLRILGEGDRRPDLEKQIADYGLTDRVSLPGWVSPAWNELGEATIFVLPSRYEGFPSALMEAMAMGVPSVALAEQAGSKAIIRDRENGWLAGPTAEEIAKAIEETISNESQREVIARNGVDVLETFGWDVMVDAYERALRASIPS</sequence>
<dbReference type="InterPro" id="IPR001296">
    <property type="entry name" value="Glyco_trans_1"/>
</dbReference>
<dbReference type="OrthoDB" id="9787617at2"/>
<dbReference type="AlphaFoldDB" id="A0A5C5WXP6"/>
<feature type="domain" description="Glycosyltransferase subfamily 4-like N-terminal" evidence="4">
    <location>
        <begin position="13"/>
        <end position="177"/>
    </location>
</feature>
<accession>A0A5C5WXP6</accession>
<dbReference type="Gene3D" id="3.40.50.2000">
    <property type="entry name" value="Glycogen Phosphorylase B"/>
    <property type="match status" value="2"/>
</dbReference>
<reference evidence="5 6" key="1">
    <citation type="submission" date="2019-02" db="EMBL/GenBank/DDBJ databases">
        <title>Deep-cultivation of Planctomycetes and their phenomic and genomic characterization uncovers novel biology.</title>
        <authorList>
            <person name="Wiegand S."/>
            <person name="Jogler M."/>
            <person name="Boedeker C."/>
            <person name="Pinto D."/>
            <person name="Vollmers J."/>
            <person name="Rivas-Marin E."/>
            <person name="Kohn T."/>
            <person name="Peeters S.H."/>
            <person name="Heuer A."/>
            <person name="Rast P."/>
            <person name="Oberbeckmann S."/>
            <person name="Bunk B."/>
            <person name="Jeske O."/>
            <person name="Meyerdierks A."/>
            <person name="Storesund J.E."/>
            <person name="Kallscheuer N."/>
            <person name="Luecker S."/>
            <person name="Lage O.M."/>
            <person name="Pohl T."/>
            <person name="Merkel B.J."/>
            <person name="Hornburger P."/>
            <person name="Mueller R.-W."/>
            <person name="Bruemmer F."/>
            <person name="Labrenz M."/>
            <person name="Spormann A.M."/>
            <person name="Op Den Camp H."/>
            <person name="Overmann J."/>
            <person name="Amann R."/>
            <person name="Jetten M.S.M."/>
            <person name="Mascher T."/>
            <person name="Medema M.H."/>
            <person name="Devos D.P."/>
            <person name="Kaster A.-K."/>
            <person name="Ovreas L."/>
            <person name="Rohde M."/>
            <person name="Galperin M.Y."/>
            <person name="Jogler C."/>
        </authorList>
    </citation>
    <scope>NUCLEOTIDE SEQUENCE [LARGE SCALE GENOMIC DNA]</scope>
    <source>
        <strain evidence="5 6">Pla22</strain>
    </source>
</reference>
<keyword evidence="6" id="KW-1185">Reference proteome</keyword>
<organism evidence="5 6">
    <name type="scientific">Rubripirellula amarantea</name>
    <dbReference type="NCBI Taxonomy" id="2527999"/>
    <lineage>
        <taxon>Bacteria</taxon>
        <taxon>Pseudomonadati</taxon>
        <taxon>Planctomycetota</taxon>
        <taxon>Planctomycetia</taxon>
        <taxon>Pirellulales</taxon>
        <taxon>Pirellulaceae</taxon>
        <taxon>Rubripirellula</taxon>
    </lineage>
</organism>
<proteinExistence type="predicted"/>
<comment type="caution">
    <text evidence="5">The sequence shown here is derived from an EMBL/GenBank/DDBJ whole genome shotgun (WGS) entry which is preliminary data.</text>
</comment>
<dbReference type="EC" id="2.4.1.292" evidence="5"/>
<evidence type="ECO:0000259" key="4">
    <source>
        <dbReference type="Pfam" id="PF13439"/>
    </source>
</evidence>
<dbReference type="PANTHER" id="PTHR12526">
    <property type="entry name" value="GLYCOSYLTRANSFERASE"/>
    <property type="match status" value="1"/>
</dbReference>
<dbReference type="Proteomes" id="UP000316598">
    <property type="component" value="Unassembled WGS sequence"/>
</dbReference>
<evidence type="ECO:0000259" key="3">
    <source>
        <dbReference type="Pfam" id="PF00534"/>
    </source>
</evidence>
<keyword evidence="2 5" id="KW-0808">Transferase</keyword>
<keyword evidence="1 5" id="KW-0328">Glycosyltransferase</keyword>
<dbReference type="EMBL" id="SJPI01000001">
    <property type="protein sequence ID" value="TWT55039.1"/>
    <property type="molecule type" value="Genomic_DNA"/>
</dbReference>